<feature type="region of interest" description="Disordered" evidence="1">
    <location>
        <begin position="1"/>
        <end position="29"/>
    </location>
</feature>
<feature type="domain" description="Retrotransposon gag" evidence="3">
    <location>
        <begin position="106"/>
        <end position="178"/>
    </location>
</feature>
<dbReference type="Gene3D" id="3.30.70.270">
    <property type="match status" value="2"/>
</dbReference>
<feature type="compositionally biased region" description="Polar residues" evidence="1">
    <location>
        <begin position="232"/>
        <end position="252"/>
    </location>
</feature>
<dbReference type="Gene3D" id="3.10.10.10">
    <property type="entry name" value="HIV Type 1 Reverse Transcriptase, subunit A, domain 1"/>
    <property type="match status" value="1"/>
</dbReference>
<dbReference type="EMBL" id="BQNB010017322">
    <property type="protein sequence ID" value="GJT61833.1"/>
    <property type="molecule type" value="Genomic_DNA"/>
</dbReference>
<feature type="region of interest" description="Disordered" evidence="1">
    <location>
        <begin position="217"/>
        <end position="252"/>
    </location>
</feature>
<keyword evidence="5" id="KW-1185">Reference proteome</keyword>
<name>A0ABQ5FFX9_9ASTR</name>
<evidence type="ECO:0000259" key="3">
    <source>
        <dbReference type="Pfam" id="PF03732"/>
    </source>
</evidence>
<dbReference type="Pfam" id="PF08284">
    <property type="entry name" value="RVP_2"/>
    <property type="match status" value="1"/>
</dbReference>
<dbReference type="Pfam" id="PF03732">
    <property type="entry name" value="Retrotrans_gag"/>
    <property type="match status" value="1"/>
</dbReference>
<evidence type="ECO:0000256" key="1">
    <source>
        <dbReference type="SAM" id="MobiDB-lite"/>
    </source>
</evidence>
<dbReference type="InterPro" id="IPR053134">
    <property type="entry name" value="RNA-dir_DNA_polymerase"/>
</dbReference>
<feature type="compositionally biased region" description="Basic and acidic residues" evidence="1">
    <location>
        <begin position="1"/>
        <end position="27"/>
    </location>
</feature>
<dbReference type="PANTHER" id="PTHR24559:SF427">
    <property type="entry name" value="RNA-DIRECTED DNA POLYMERASE"/>
    <property type="match status" value="1"/>
</dbReference>
<dbReference type="CDD" id="cd01647">
    <property type="entry name" value="RT_LTR"/>
    <property type="match status" value="1"/>
</dbReference>
<keyword evidence="4" id="KW-0695">RNA-directed DNA polymerase</keyword>
<gene>
    <name evidence="4" type="ORF">Tco_1005366</name>
</gene>
<dbReference type="PANTHER" id="PTHR24559">
    <property type="entry name" value="TRANSPOSON TY3-I GAG-POL POLYPROTEIN"/>
    <property type="match status" value="1"/>
</dbReference>
<dbReference type="InterPro" id="IPR000477">
    <property type="entry name" value="RT_dom"/>
</dbReference>
<feature type="domain" description="Reverse transcriptase" evidence="2">
    <location>
        <begin position="544"/>
        <end position="670"/>
    </location>
</feature>
<comment type="caution">
    <text evidence="4">The sequence shown here is derived from an EMBL/GenBank/DDBJ whole genome shotgun (WGS) entry which is preliminary data.</text>
</comment>
<dbReference type="InterPro" id="IPR043128">
    <property type="entry name" value="Rev_trsase/Diguanyl_cyclase"/>
</dbReference>
<keyword evidence="4" id="KW-0808">Transferase</keyword>
<dbReference type="SUPFAM" id="SSF56672">
    <property type="entry name" value="DNA/RNA polymerases"/>
    <property type="match status" value="1"/>
</dbReference>
<dbReference type="Gene3D" id="2.40.70.10">
    <property type="entry name" value="Acid Proteases"/>
    <property type="match status" value="1"/>
</dbReference>
<dbReference type="InterPro" id="IPR043502">
    <property type="entry name" value="DNA/RNA_pol_sf"/>
</dbReference>
<evidence type="ECO:0000313" key="5">
    <source>
        <dbReference type="Proteomes" id="UP001151760"/>
    </source>
</evidence>
<evidence type="ECO:0000259" key="2">
    <source>
        <dbReference type="Pfam" id="PF00078"/>
    </source>
</evidence>
<reference evidence="4" key="1">
    <citation type="journal article" date="2022" name="Int. J. Mol. Sci.">
        <title>Draft Genome of Tanacetum Coccineum: Genomic Comparison of Closely Related Tanacetum-Family Plants.</title>
        <authorList>
            <person name="Yamashiro T."/>
            <person name="Shiraishi A."/>
            <person name="Nakayama K."/>
            <person name="Satake H."/>
        </authorList>
    </citation>
    <scope>NUCLEOTIDE SEQUENCE</scope>
</reference>
<dbReference type="InterPro" id="IPR021109">
    <property type="entry name" value="Peptidase_aspartic_dom_sf"/>
</dbReference>
<reference evidence="4" key="2">
    <citation type="submission" date="2022-01" db="EMBL/GenBank/DDBJ databases">
        <authorList>
            <person name="Yamashiro T."/>
            <person name="Shiraishi A."/>
            <person name="Satake H."/>
            <person name="Nakayama K."/>
        </authorList>
    </citation>
    <scope>NUCLEOTIDE SEQUENCE</scope>
</reference>
<proteinExistence type="predicted"/>
<dbReference type="SUPFAM" id="SSF50630">
    <property type="entry name" value="Acid proteases"/>
    <property type="match status" value="1"/>
</dbReference>
<organism evidence="4 5">
    <name type="scientific">Tanacetum coccineum</name>
    <dbReference type="NCBI Taxonomy" id="301880"/>
    <lineage>
        <taxon>Eukaryota</taxon>
        <taxon>Viridiplantae</taxon>
        <taxon>Streptophyta</taxon>
        <taxon>Embryophyta</taxon>
        <taxon>Tracheophyta</taxon>
        <taxon>Spermatophyta</taxon>
        <taxon>Magnoliopsida</taxon>
        <taxon>eudicotyledons</taxon>
        <taxon>Gunneridae</taxon>
        <taxon>Pentapetalae</taxon>
        <taxon>asterids</taxon>
        <taxon>campanulids</taxon>
        <taxon>Asterales</taxon>
        <taxon>Asteraceae</taxon>
        <taxon>Asteroideae</taxon>
        <taxon>Anthemideae</taxon>
        <taxon>Anthemidinae</taxon>
        <taxon>Tanacetum</taxon>
    </lineage>
</organism>
<dbReference type="Proteomes" id="UP001151760">
    <property type="component" value="Unassembled WGS sequence"/>
</dbReference>
<protein>
    <submittedName>
        <fullName evidence="4">Reverse transcriptase domain-containing protein</fullName>
    </submittedName>
</protein>
<dbReference type="Pfam" id="PF00078">
    <property type="entry name" value="RVT_1"/>
    <property type="match status" value="1"/>
</dbReference>
<sequence length="828" mass="94944">MLRSAQERSVYHHETERQYREVPHDPSTDPTLLICSDDPYVAADPARVIDDAAGKTSGSKGQGGAPPAGECTFTGLMKCNPTTFHRNEGAMELCRRFKKTERLEVSNEKPWDEMKTLMKEEFCPPEDIQRMEIELWNLRVKDSNIAAYTQRFNELDLLCSEAIPSEKKKIKAYIHGLLENVKGETTSSKPTTLNEAVRMAHTMTKQKLHVKVERVAEGNKRRDNTRHHQYNQRRQSNAKAMTTAQNEGANQTGTTPKLVVWYEYEERDHKSNKFSKRINQRGGNAMGRAYAMRDAEQNPSPNVVTGMFLLNNRYARVLFDSGSDKSFVNTSFSHLIDIEPVRQNTRYEVELANRRRVSTNTVLRGYTLNLVNHLFEIDLMPIELCTFDVIIGMDWLVARDAVIVCGKKVVHIPHKNKTLVVKGDGSTSQLKVISCIKVRKYIERGCHLFLAQVTEKEPAEKRLEDVPVIYDFPEVFFDDLPGLPPPSASGIQNRSGAWSYTCCPCTVPISTIKDKGVIESTARVVGERIHPPELFTLGSYDVICEEEGCSSVYSKIDLRSGYHQLRIREEDIPITAFQTRYGHYEFQVMSFGLTNTPEVFMDLMNHVCKPYLDMFVIVFIDDILIYSKNKKEHEEHLKTILQLHKKEKLYANFSKCDFWLDSVQFLGHVIDSKGIHRFIEGFSLIAKPLTKLTHKNKKYEWGEEEEEAFQMLKQKLCSAPILALPDETKDFLYQKELNMRQRRWIKLLSDYDCEILYHPGKANVVADALSRKERGIPLRVRSLVMTLHTDLPGRILIAQTEAMKKEIVKPESLGRLIKPIFEIRSDGI</sequence>
<accession>A0ABQ5FFX9</accession>
<evidence type="ECO:0000313" key="4">
    <source>
        <dbReference type="EMBL" id="GJT61833.1"/>
    </source>
</evidence>
<dbReference type="CDD" id="cd00303">
    <property type="entry name" value="retropepsin_like"/>
    <property type="match status" value="1"/>
</dbReference>
<dbReference type="GO" id="GO:0003964">
    <property type="term" value="F:RNA-directed DNA polymerase activity"/>
    <property type="evidence" value="ECO:0007669"/>
    <property type="project" value="UniProtKB-KW"/>
</dbReference>
<dbReference type="InterPro" id="IPR005162">
    <property type="entry name" value="Retrotrans_gag_dom"/>
</dbReference>
<keyword evidence="4" id="KW-0548">Nucleotidyltransferase</keyword>